<name>A0A3R8KTS0_9FIRM</name>
<protein>
    <submittedName>
        <fullName evidence="1">Uncharacterized protein</fullName>
    </submittedName>
</protein>
<dbReference type="AlphaFoldDB" id="A0A3R8KTS0"/>
<reference evidence="1" key="1">
    <citation type="submission" date="2018-10" db="EMBL/GenBank/DDBJ databases">
        <title>Schaedlerella arabinophila gen. nov. sp. nov., isolated from the mouse intestinal tract and comparative analysis with the genome of the closely related altered Schaedler flora strain ASF502.</title>
        <authorList>
            <person name="Miyake S."/>
            <person name="Soh M."/>
            <person name="Seedorf H."/>
        </authorList>
    </citation>
    <scope>NUCLEOTIDE SEQUENCE [LARGE SCALE GENOMIC DNA]</scope>
    <source>
        <strain evidence="1">DSM 106076</strain>
    </source>
</reference>
<accession>A0A3R8KTS0</accession>
<evidence type="ECO:0000313" key="2">
    <source>
        <dbReference type="Proteomes" id="UP000274920"/>
    </source>
</evidence>
<dbReference type="Proteomes" id="UP000274920">
    <property type="component" value="Unassembled WGS sequence"/>
</dbReference>
<gene>
    <name evidence="1" type="ORF">EBB54_10125</name>
</gene>
<organism evidence="1 2">
    <name type="scientific">Schaedlerella arabinosiphila</name>
    <dbReference type="NCBI Taxonomy" id="2044587"/>
    <lineage>
        <taxon>Bacteria</taxon>
        <taxon>Bacillati</taxon>
        <taxon>Bacillota</taxon>
        <taxon>Clostridia</taxon>
        <taxon>Lachnospirales</taxon>
        <taxon>Lachnospiraceae</taxon>
        <taxon>Schaedlerella</taxon>
    </lineage>
</organism>
<sequence>MLEITGSLVYPITVGESAFIHEEEGIRRTSTVLSMEKMSPSEVCFETRNTKYLLHMSSGMEVSAV</sequence>
<evidence type="ECO:0000313" key="1">
    <source>
        <dbReference type="EMBL" id="RRK31681.1"/>
    </source>
</evidence>
<keyword evidence="2" id="KW-1185">Reference proteome</keyword>
<proteinExistence type="predicted"/>
<comment type="caution">
    <text evidence="1">The sequence shown here is derived from an EMBL/GenBank/DDBJ whole genome shotgun (WGS) entry which is preliminary data.</text>
</comment>
<dbReference type="EMBL" id="RHJS01000002">
    <property type="protein sequence ID" value="RRK31681.1"/>
    <property type="molecule type" value="Genomic_DNA"/>
</dbReference>
<dbReference type="RefSeq" id="WP_125127310.1">
    <property type="nucleotide sequence ID" value="NZ_RHJS01000002.1"/>
</dbReference>